<dbReference type="Pfam" id="PF00071">
    <property type="entry name" value="Ras"/>
    <property type="match status" value="1"/>
</dbReference>
<dbReference type="SMART" id="SM00175">
    <property type="entry name" value="RAB"/>
    <property type="match status" value="1"/>
</dbReference>
<dbReference type="EMBL" id="CADEAL010002402">
    <property type="protein sequence ID" value="CAB1440152.1"/>
    <property type="molecule type" value="Genomic_DNA"/>
</dbReference>
<sequence length="315" mass="34468">MASSKCSVLSPSITDHSAALTPVLQHPKVSNLSKTGMRIIKTMKGYWRQQDRRVAVSRSSSSGNRPVSADRLPKRSMDLLELGLTKPRNCRRIVVLGSPRVGKTNILHRFLGKEFVEQYEPTTEDFHRKLFHIGGEAYQVDLLDASSERDFAAKRRLSILTGDIFLVVFSLDDKDSFAEACELLNEIKAAKAKLLKLKNPGKVPAVVCGNKADLEAQRAVSRAEVARILGEEEVPLFETSAKDGSGLETMFKALATWGGSPTRPVRRGIRPYPSSPSSRCAAATSGAGEGSGRVEWVSPAPPWNLWRNARASPAT</sequence>
<dbReference type="SMART" id="SM00173">
    <property type="entry name" value="RAS"/>
    <property type="match status" value="1"/>
</dbReference>
<keyword evidence="11" id="KW-1185">Reference proteome</keyword>
<dbReference type="InterPro" id="IPR005225">
    <property type="entry name" value="Small_GTP-bd"/>
</dbReference>
<dbReference type="GO" id="GO:0005525">
    <property type="term" value="F:GTP binding"/>
    <property type="evidence" value="ECO:0007669"/>
    <property type="project" value="UniProtKB-KW"/>
</dbReference>
<organism evidence="10 11">
    <name type="scientific">Pleuronectes platessa</name>
    <name type="common">European plaice</name>
    <dbReference type="NCBI Taxonomy" id="8262"/>
    <lineage>
        <taxon>Eukaryota</taxon>
        <taxon>Metazoa</taxon>
        <taxon>Chordata</taxon>
        <taxon>Craniata</taxon>
        <taxon>Vertebrata</taxon>
        <taxon>Euteleostomi</taxon>
        <taxon>Actinopterygii</taxon>
        <taxon>Neopterygii</taxon>
        <taxon>Teleostei</taxon>
        <taxon>Neoteleostei</taxon>
        <taxon>Acanthomorphata</taxon>
        <taxon>Carangaria</taxon>
        <taxon>Pleuronectiformes</taxon>
        <taxon>Pleuronectoidei</taxon>
        <taxon>Pleuronectidae</taxon>
        <taxon>Pleuronectes</taxon>
    </lineage>
</organism>
<evidence type="ECO:0000256" key="6">
    <source>
        <dbReference type="ARBA" id="ARBA00023136"/>
    </source>
</evidence>
<evidence type="ECO:0000313" key="10">
    <source>
        <dbReference type="EMBL" id="CAB1440152.1"/>
    </source>
</evidence>
<evidence type="ECO:0000256" key="9">
    <source>
        <dbReference type="SAM" id="MobiDB-lite"/>
    </source>
</evidence>
<dbReference type="AlphaFoldDB" id="A0A9N7V110"/>
<dbReference type="InterPro" id="IPR001806">
    <property type="entry name" value="Small_GTPase"/>
</dbReference>
<comment type="subcellular location">
    <subcellularLocation>
        <location evidence="1">Cell membrane</location>
        <topology evidence="1">Lipid-anchor</topology>
    </subcellularLocation>
</comment>
<dbReference type="GO" id="GO:0007165">
    <property type="term" value="P:signal transduction"/>
    <property type="evidence" value="ECO:0007669"/>
    <property type="project" value="TreeGrafter"/>
</dbReference>
<dbReference type="PANTHER" id="PTHR46149:SF2">
    <property type="entry name" value="GTP-BINDING PROTEIN RHES"/>
    <property type="match status" value="1"/>
</dbReference>
<reference evidence="10" key="1">
    <citation type="submission" date="2020-03" db="EMBL/GenBank/DDBJ databases">
        <authorList>
            <person name="Weist P."/>
        </authorList>
    </citation>
    <scope>NUCLEOTIDE SEQUENCE</scope>
</reference>
<dbReference type="SUPFAM" id="SSF52540">
    <property type="entry name" value="P-loop containing nucleoside triphosphate hydrolases"/>
    <property type="match status" value="1"/>
</dbReference>
<evidence type="ECO:0000256" key="7">
    <source>
        <dbReference type="ARBA" id="ARBA00023288"/>
    </source>
</evidence>
<protein>
    <recommendedName>
        <fullName evidence="12">Small monomeric GTPase</fullName>
    </recommendedName>
</protein>
<evidence type="ECO:0008006" key="12">
    <source>
        <dbReference type="Google" id="ProtNLM"/>
    </source>
</evidence>
<dbReference type="Gene3D" id="3.40.50.300">
    <property type="entry name" value="P-loop containing nucleotide triphosphate hydrolases"/>
    <property type="match status" value="1"/>
</dbReference>
<dbReference type="GO" id="GO:0003924">
    <property type="term" value="F:GTPase activity"/>
    <property type="evidence" value="ECO:0007669"/>
    <property type="project" value="InterPro"/>
</dbReference>
<gene>
    <name evidence="10" type="ORF">PLEPLA_LOCUS27918</name>
</gene>
<feature type="region of interest" description="Disordered" evidence="9">
    <location>
        <begin position="51"/>
        <end position="70"/>
    </location>
</feature>
<dbReference type="NCBIfam" id="TIGR00231">
    <property type="entry name" value="small_GTP"/>
    <property type="match status" value="1"/>
</dbReference>
<comment type="similarity">
    <text evidence="8">Belongs to the small GTPase superfamily. RasD family.</text>
</comment>
<dbReference type="PANTHER" id="PTHR46149">
    <property type="entry name" value="MIP08469P"/>
    <property type="match status" value="1"/>
</dbReference>
<evidence type="ECO:0000256" key="5">
    <source>
        <dbReference type="ARBA" id="ARBA00023134"/>
    </source>
</evidence>
<evidence type="ECO:0000313" key="11">
    <source>
        <dbReference type="Proteomes" id="UP001153269"/>
    </source>
</evidence>
<dbReference type="InterPro" id="IPR027417">
    <property type="entry name" value="P-loop_NTPase"/>
</dbReference>
<keyword evidence="4" id="KW-0547">Nucleotide-binding</keyword>
<dbReference type="InterPro" id="IPR052236">
    <property type="entry name" value="Small_GTPase_RasD"/>
</dbReference>
<dbReference type="PROSITE" id="PS51419">
    <property type="entry name" value="RAB"/>
    <property type="match status" value="1"/>
</dbReference>
<dbReference type="GO" id="GO:0031681">
    <property type="term" value="F:G-protein beta-subunit binding"/>
    <property type="evidence" value="ECO:0007669"/>
    <property type="project" value="TreeGrafter"/>
</dbReference>
<keyword evidence="7" id="KW-0449">Lipoprotein</keyword>
<dbReference type="Proteomes" id="UP001153269">
    <property type="component" value="Unassembled WGS sequence"/>
</dbReference>
<evidence type="ECO:0000256" key="2">
    <source>
        <dbReference type="ARBA" id="ARBA00022475"/>
    </source>
</evidence>
<keyword evidence="6" id="KW-0472">Membrane</keyword>
<keyword evidence="5" id="KW-0342">GTP-binding</keyword>
<feature type="region of interest" description="Disordered" evidence="9">
    <location>
        <begin position="264"/>
        <end position="294"/>
    </location>
</feature>
<evidence type="ECO:0000256" key="3">
    <source>
        <dbReference type="ARBA" id="ARBA00022481"/>
    </source>
</evidence>
<keyword evidence="3" id="KW-0488">Methylation</keyword>
<dbReference type="SMART" id="SM00174">
    <property type="entry name" value="RHO"/>
    <property type="match status" value="1"/>
</dbReference>
<evidence type="ECO:0000256" key="8">
    <source>
        <dbReference type="ARBA" id="ARBA00038061"/>
    </source>
</evidence>
<comment type="caution">
    <text evidence="10">The sequence shown here is derived from an EMBL/GenBank/DDBJ whole genome shotgun (WGS) entry which is preliminary data.</text>
</comment>
<dbReference type="GO" id="GO:0005886">
    <property type="term" value="C:plasma membrane"/>
    <property type="evidence" value="ECO:0007669"/>
    <property type="project" value="UniProtKB-SubCell"/>
</dbReference>
<evidence type="ECO:0000256" key="4">
    <source>
        <dbReference type="ARBA" id="ARBA00022741"/>
    </source>
</evidence>
<accession>A0A9N7V110</accession>
<evidence type="ECO:0000256" key="1">
    <source>
        <dbReference type="ARBA" id="ARBA00004193"/>
    </source>
</evidence>
<dbReference type="PRINTS" id="PR00449">
    <property type="entry name" value="RASTRNSFRMNG"/>
</dbReference>
<name>A0A9N7V110_PLEPL</name>
<keyword evidence="2" id="KW-1003">Cell membrane</keyword>
<dbReference type="PROSITE" id="PS51421">
    <property type="entry name" value="RAS"/>
    <property type="match status" value="1"/>
</dbReference>
<proteinExistence type="inferred from homology"/>
<feature type="compositionally biased region" description="Low complexity" evidence="9">
    <location>
        <begin position="56"/>
        <end position="67"/>
    </location>
</feature>